<dbReference type="AlphaFoldDB" id="E2B0E5"/>
<proteinExistence type="inferred from homology"/>
<evidence type="ECO:0000256" key="6">
    <source>
        <dbReference type="ARBA" id="ARBA00022833"/>
    </source>
</evidence>
<dbReference type="InterPro" id="IPR013150">
    <property type="entry name" value="TFIIB_cyclin"/>
</dbReference>
<evidence type="ECO:0000256" key="7">
    <source>
        <dbReference type="ARBA" id="ARBA00023015"/>
    </source>
</evidence>
<comment type="similarity">
    <text evidence="2">Belongs to the TFIIB family.</text>
</comment>
<dbReference type="GO" id="GO:0017025">
    <property type="term" value="F:TBP-class protein binding"/>
    <property type="evidence" value="ECO:0007669"/>
    <property type="project" value="InterPro"/>
</dbReference>
<dbReference type="Pfam" id="PF00382">
    <property type="entry name" value="TFIIB"/>
    <property type="match status" value="1"/>
</dbReference>
<evidence type="ECO:0000256" key="8">
    <source>
        <dbReference type="ARBA" id="ARBA00023163"/>
    </source>
</evidence>
<dbReference type="PANTHER" id="PTHR11618">
    <property type="entry name" value="TRANSCRIPTION INITIATION FACTOR IIB-RELATED"/>
    <property type="match status" value="1"/>
</dbReference>
<evidence type="ECO:0000313" key="12">
    <source>
        <dbReference type="EMBL" id="EFN60844.1"/>
    </source>
</evidence>
<dbReference type="InterPro" id="IPR036915">
    <property type="entry name" value="Cyclin-like_sf"/>
</dbReference>
<evidence type="ECO:0000256" key="2">
    <source>
        <dbReference type="ARBA" id="ARBA00010857"/>
    </source>
</evidence>
<evidence type="ECO:0000256" key="4">
    <source>
        <dbReference type="ARBA" id="ARBA00022737"/>
    </source>
</evidence>
<dbReference type="GO" id="GO:0005634">
    <property type="term" value="C:nucleus"/>
    <property type="evidence" value="ECO:0007669"/>
    <property type="project" value="UniProtKB-SubCell"/>
</dbReference>
<dbReference type="GO" id="GO:0001006">
    <property type="term" value="F:RNA polymerase III type 3 promoter sequence-specific DNA binding"/>
    <property type="evidence" value="ECO:0007669"/>
    <property type="project" value="TreeGrafter"/>
</dbReference>
<dbReference type="GO" id="GO:0008270">
    <property type="term" value="F:zinc ion binding"/>
    <property type="evidence" value="ECO:0007669"/>
    <property type="project" value="UniProtKB-KW"/>
</dbReference>
<dbReference type="GO" id="GO:0070897">
    <property type="term" value="P:transcription preinitiation complex assembly"/>
    <property type="evidence" value="ECO:0007669"/>
    <property type="project" value="InterPro"/>
</dbReference>
<dbReference type="OMA" id="CIDTACN"/>
<comment type="subcellular location">
    <subcellularLocation>
        <location evidence="1">Nucleus</location>
    </subcellularLocation>
</comment>
<evidence type="ECO:0000256" key="5">
    <source>
        <dbReference type="ARBA" id="ARBA00022771"/>
    </source>
</evidence>
<dbReference type="GO" id="GO:0000995">
    <property type="term" value="F:RNA polymerase III general transcription initiation factor activity"/>
    <property type="evidence" value="ECO:0007669"/>
    <property type="project" value="TreeGrafter"/>
</dbReference>
<dbReference type="Proteomes" id="UP000000311">
    <property type="component" value="Unassembled WGS sequence"/>
</dbReference>
<keyword evidence="3" id="KW-0479">Metal-binding</keyword>
<dbReference type="Pfam" id="PF08271">
    <property type="entry name" value="Zn_Ribbon_TF"/>
    <property type="match status" value="1"/>
</dbReference>
<accession>E2B0E5</accession>
<evidence type="ECO:0000256" key="3">
    <source>
        <dbReference type="ARBA" id="ARBA00022723"/>
    </source>
</evidence>
<dbReference type="PANTHER" id="PTHR11618:SF4">
    <property type="entry name" value="TRANSCRIPTION FACTOR IIIB 90 KDA SUBUNIT"/>
    <property type="match status" value="1"/>
</dbReference>
<dbReference type="GO" id="GO:0097550">
    <property type="term" value="C:transcription preinitiation complex"/>
    <property type="evidence" value="ECO:0007669"/>
    <property type="project" value="TreeGrafter"/>
</dbReference>
<dbReference type="STRING" id="104421.E2B0E5"/>
<organism evidence="13">
    <name type="scientific">Camponotus floridanus</name>
    <name type="common">Florida carpenter ant</name>
    <dbReference type="NCBI Taxonomy" id="104421"/>
    <lineage>
        <taxon>Eukaryota</taxon>
        <taxon>Metazoa</taxon>
        <taxon>Ecdysozoa</taxon>
        <taxon>Arthropoda</taxon>
        <taxon>Hexapoda</taxon>
        <taxon>Insecta</taxon>
        <taxon>Pterygota</taxon>
        <taxon>Neoptera</taxon>
        <taxon>Endopterygota</taxon>
        <taxon>Hymenoptera</taxon>
        <taxon>Apocrita</taxon>
        <taxon>Aculeata</taxon>
        <taxon>Formicoidea</taxon>
        <taxon>Formicidae</taxon>
        <taxon>Formicinae</taxon>
        <taxon>Camponotus</taxon>
    </lineage>
</organism>
<keyword evidence="8" id="KW-0804">Transcription</keyword>
<dbReference type="InterPro" id="IPR013137">
    <property type="entry name" value="Znf_TFIIB"/>
</dbReference>
<dbReference type="PROSITE" id="PS51134">
    <property type="entry name" value="ZF_TFIIB"/>
    <property type="match status" value="1"/>
</dbReference>
<evidence type="ECO:0000256" key="10">
    <source>
        <dbReference type="PROSITE-ProRule" id="PRU00469"/>
    </source>
</evidence>
<dbReference type="SUPFAM" id="SSF57783">
    <property type="entry name" value="Zinc beta-ribbon"/>
    <property type="match status" value="1"/>
</dbReference>
<dbReference type="PRINTS" id="PR00685">
    <property type="entry name" value="TIFACTORIIB"/>
</dbReference>
<keyword evidence="7" id="KW-0805">Transcription regulation</keyword>
<dbReference type="FunFam" id="2.20.25.10:FF:000012">
    <property type="entry name" value="Putative transcription factor IIIB 90 kDa subunit"/>
    <property type="match status" value="1"/>
</dbReference>
<evidence type="ECO:0000313" key="13">
    <source>
        <dbReference type="Proteomes" id="UP000000311"/>
    </source>
</evidence>
<keyword evidence="13" id="KW-1185">Reference proteome</keyword>
<dbReference type="OrthoDB" id="511529at2759"/>
<name>E2B0E5_CAMFO</name>
<dbReference type="SUPFAM" id="SSF47954">
    <property type="entry name" value="Cyclin-like"/>
    <property type="match status" value="1"/>
</dbReference>
<keyword evidence="5 10" id="KW-0863">Zinc-finger</keyword>
<feature type="domain" description="TFIIB-type" evidence="11">
    <location>
        <begin position="2"/>
        <end position="33"/>
    </location>
</feature>
<reference evidence="12 13" key="1">
    <citation type="journal article" date="2010" name="Science">
        <title>Genomic comparison of the ants Camponotus floridanus and Harpegnathos saltator.</title>
        <authorList>
            <person name="Bonasio R."/>
            <person name="Zhang G."/>
            <person name="Ye C."/>
            <person name="Mutti N.S."/>
            <person name="Fang X."/>
            <person name="Qin N."/>
            <person name="Donahue G."/>
            <person name="Yang P."/>
            <person name="Li Q."/>
            <person name="Li C."/>
            <person name="Zhang P."/>
            <person name="Huang Z."/>
            <person name="Berger S.L."/>
            <person name="Reinberg D."/>
            <person name="Wang J."/>
            <person name="Liebig J."/>
        </authorList>
    </citation>
    <scope>NUCLEOTIDE SEQUENCE [LARGE SCALE GENOMIC DNA]</scope>
    <source>
        <strain evidence="13">C129</strain>
    </source>
</reference>
<sequence>MSGNKCRNCGSTNIETDPARGDAICMECGFVLEDSVIVSQPTFEESSSGKVMPKYFVPNDSTGGATNFGARYFNEKESSKQTLENARKGIIHLAMQLGLDENDINMSVRIYESALKRNMTRGRKQVHNQAACVYITCRHGDNPRILYIYSNAKSLSRI</sequence>
<dbReference type="EMBL" id="GL444550">
    <property type="protein sequence ID" value="EFN60844.1"/>
    <property type="molecule type" value="Genomic_DNA"/>
</dbReference>
<dbReference type="Gene3D" id="2.20.25.10">
    <property type="match status" value="1"/>
</dbReference>
<keyword evidence="9" id="KW-0539">Nucleus</keyword>
<evidence type="ECO:0000256" key="9">
    <source>
        <dbReference type="ARBA" id="ARBA00023242"/>
    </source>
</evidence>
<keyword evidence="6" id="KW-0862">Zinc</keyword>
<dbReference type="Gene3D" id="1.10.472.10">
    <property type="entry name" value="Cyclin-like"/>
    <property type="match status" value="1"/>
</dbReference>
<keyword evidence="4" id="KW-0677">Repeat</keyword>
<gene>
    <name evidence="12" type="ORF">EAG_00452</name>
</gene>
<dbReference type="GO" id="GO:0000126">
    <property type="term" value="C:transcription factor TFIIIB complex"/>
    <property type="evidence" value="ECO:0007669"/>
    <property type="project" value="TreeGrafter"/>
</dbReference>
<protein>
    <submittedName>
        <fullName evidence="12">Transcription factor IIIB 90 kDa subunit</fullName>
    </submittedName>
</protein>
<dbReference type="InParanoid" id="E2B0E5"/>
<evidence type="ECO:0000259" key="11">
    <source>
        <dbReference type="PROSITE" id="PS51134"/>
    </source>
</evidence>
<dbReference type="InterPro" id="IPR000812">
    <property type="entry name" value="TFIIB"/>
</dbReference>
<evidence type="ECO:0000256" key="1">
    <source>
        <dbReference type="ARBA" id="ARBA00004123"/>
    </source>
</evidence>